<gene>
    <name evidence="12" type="ORF">EMPS_09668</name>
</gene>
<dbReference type="Pfam" id="PF00069">
    <property type="entry name" value="Pkinase"/>
    <property type="match status" value="1"/>
</dbReference>
<reference evidence="12" key="2">
    <citation type="journal article" date="2022" name="Microbiol. Resour. Announc.">
        <title>Whole-Genome Sequence of Entomortierella parvispora E1425, a Mucoromycotan Fungus Associated with Burkholderiaceae-Related Endosymbiotic Bacteria.</title>
        <authorList>
            <person name="Herlambang A."/>
            <person name="Guo Y."/>
            <person name="Takashima Y."/>
            <person name="Narisawa K."/>
            <person name="Ohta H."/>
            <person name="Nishizawa T."/>
        </authorList>
    </citation>
    <scope>NUCLEOTIDE SEQUENCE</scope>
    <source>
        <strain evidence="12">E1425</strain>
    </source>
</reference>
<evidence type="ECO:0000256" key="7">
    <source>
        <dbReference type="ARBA" id="ARBA00038035"/>
    </source>
</evidence>
<evidence type="ECO:0000256" key="3">
    <source>
        <dbReference type="ARBA" id="ARBA00022679"/>
    </source>
</evidence>
<accession>A0A9P3HIF3</accession>
<name>A0A9P3HIF3_9FUNG</name>
<keyword evidence="4 8" id="KW-0547">Nucleotide-binding</keyword>
<dbReference type="PANTHER" id="PTHR47448:SF1">
    <property type="entry name" value="SERINE_THREONINE-PROTEIN KINASE STE7 HOMOLOG"/>
    <property type="match status" value="1"/>
</dbReference>
<evidence type="ECO:0000256" key="6">
    <source>
        <dbReference type="ARBA" id="ARBA00022840"/>
    </source>
</evidence>
<evidence type="ECO:0000256" key="10">
    <source>
        <dbReference type="SAM" id="MobiDB-lite"/>
    </source>
</evidence>
<evidence type="ECO:0000313" key="12">
    <source>
        <dbReference type="EMBL" id="GJJ77309.1"/>
    </source>
</evidence>
<keyword evidence="2" id="KW-0597">Phosphoprotein</keyword>
<dbReference type="GO" id="GO:0071507">
    <property type="term" value="P:pheromone response MAPK cascade"/>
    <property type="evidence" value="ECO:0007669"/>
    <property type="project" value="UniProtKB-ARBA"/>
</dbReference>
<dbReference type="Gene3D" id="1.10.510.10">
    <property type="entry name" value="Transferase(Phosphotransferase) domain 1"/>
    <property type="match status" value="1"/>
</dbReference>
<feature type="domain" description="Protein kinase" evidence="11">
    <location>
        <begin position="83"/>
        <end position="338"/>
    </location>
</feature>
<dbReference type="GO" id="GO:0004708">
    <property type="term" value="F:MAP kinase kinase activity"/>
    <property type="evidence" value="ECO:0007669"/>
    <property type="project" value="UniProtKB-ARBA"/>
</dbReference>
<keyword evidence="3" id="KW-0808">Transferase</keyword>
<evidence type="ECO:0000256" key="5">
    <source>
        <dbReference type="ARBA" id="ARBA00022777"/>
    </source>
</evidence>
<evidence type="ECO:0000256" key="4">
    <source>
        <dbReference type="ARBA" id="ARBA00022741"/>
    </source>
</evidence>
<keyword evidence="6 8" id="KW-0067">ATP-binding</keyword>
<protein>
    <submittedName>
        <fullName evidence="12">Mitogen-activated protein kinase kinase</fullName>
    </submittedName>
</protein>
<evidence type="ECO:0000256" key="8">
    <source>
        <dbReference type="PROSITE-ProRule" id="PRU10141"/>
    </source>
</evidence>
<dbReference type="FunFam" id="1.10.510.10:FF:000921">
    <property type="entry name" value="Serine/threonine-protein kinase STE7"/>
    <property type="match status" value="1"/>
</dbReference>
<dbReference type="InterPro" id="IPR000719">
    <property type="entry name" value="Prot_kinase_dom"/>
</dbReference>
<dbReference type="InterPro" id="IPR017441">
    <property type="entry name" value="Protein_kinase_ATP_BS"/>
</dbReference>
<sequence>MISSPGTIRKKRNFKNLALDEAANENAPPGGSAHQHNVPLVRGSAAAGGGAQGTGTAHYSRREQLPDLELGVEFKLDLRSEDLQTLEELGAGNGGTVSRVIHLPTKSIMARKVIHIDAQPAVRKQILRELQIMHDCNHPNIVSFYGAFLHESEISYCMEYMDVGSLDGICAKNGAFPMDVIGLITVSVLKGLTYLYHNHKIVHRDLKPSNILINSTGLVKICDFGVSGQLVNSIANTFVGTSNYMSPERIRGGNYGVQSDVWSLGITLMELALGRFPLDAECKSLTILELLQHIVNEPLPRLPRGEFPDDFCNFVDICLTKNVESRPSPDILAGHPYYHRAEKEQVDMEHWVSHLHK</sequence>
<evidence type="ECO:0000256" key="9">
    <source>
        <dbReference type="RuleBase" id="RU000304"/>
    </source>
</evidence>
<dbReference type="InterPro" id="IPR050915">
    <property type="entry name" value="MAP_kinase_kinase"/>
</dbReference>
<dbReference type="InterPro" id="IPR008271">
    <property type="entry name" value="Ser/Thr_kinase_AS"/>
</dbReference>
<dbReference type="PROSITE" id="PS00108">
    <property type="entry name" value="PROTEIN_KINASE_ST"/>
    <property type="match status" value="1"/>
</dbReference>
<feature type="region of interest" description="Disordered" evidence="10">
    <location>
        <begin position="43"/>
        <end position="62"/>
    </location>
</feature>
<keyword evidence="13" id="KW-1185">Reference proteome</keyword>
<dbReference type="GO" id="GO:0005524">
    <property type="term" value="F:ATP binding"/>
    <property type="evidence" value="ECO:0007669"/>
    <property type="project" value="UniProtKB-UniRule"/>
</dbReference>
<keyword evidence="5 12" id="KW-0418">Kinase</keyword>
<evidence type="ECO:0000259" key="11">
    <source>
        <dbReference type="PROSITE" id="PS50011"/>
    </source>
</evidence>
<evidence type="ECO:0000256" key="2">
    <source>
        <dbReference type="ARBA" id="ARBA00022553"/>
    </source>
</evidence>
<dbReference type="InterPro" id="IPR011009">
    <property type="entry name" value="Kinase-like_dom_sf"/>
</dbReference>
<evidence type="ECO:0000256" key="1">
    <source>
        <dbReference type="ARBA" id="ARBA00022527"/>
    </source>
</evidence>
<dbReference type="PANTHER" id="PTHR47448">
    <property type="entry name" value="DUAL SPECIFICITY MITOGEN-ACTIVATED PROTEIN KINASE KINASE DSOR1-LIKE PROTEIN"/>
    <property type="match status" value="1"/>
</dbReference>
<proteinExistence type="inferred from homology"/>
<comment type="similarity">
    <text evidence="7">Belongs to the protein kinase superfamily. STE Ser/Thr protein kinase family. MAP kinase kinase subfamily.</text>
</comment>
<dbReference type="Gene3D" id="3.30.200.20">
    <property type="entry name" value="Phosphorylase Kinase, domain 1"/>
    <property type="match status" value="1"/>
</dbReference>
<dbReference type="AlphaFoldDB" id="A0A9P3HIF3"/>
<dbReference type="OrthoDB" id="10252354at2759"/>
<keyword evidence="1 9" id="KW-0723">Serine/threonine-protein kinase</keyword>
<feature type="binding site" evidence="8">
    <location>
        <position position="112"/>
    </location>
    <ligand>
        <name>ATP</name>
        <dbReference type="ChEBI" id="CHEBI:30616"/>
    </ligand>
</feature>
<dbReference type="GO" id="GO:0004674">
    <property type="term" value="F:protein serine/threonine kinase activity"/>
    <property type="evidence" value="ECO:0007669"/>
    <property type="project" value="UniProtKB-KW"/>
</dbReference>
<organism evidence="12 13">
    <name type="scientific">Entomortierella parvispora</name>
    <dbReference type="NCBI Taxonomy" id="205924"/>
    <lineage>
        <taxon>Eukaryota</taxon>
        <taxon>Fungi</taxon>
        <taxon>Fungi incertae sedis</taxon>
        <taxon>Mucoromycota</taxon>
        <taxon>Mortierellomycotina</taxon>
        <taxon>Mortierellomycetes</taxon>
        <taxon>Mortierellales</taxon>
        <taxon>Mortierellaceae</taxon>
        <taxon>Entomortierella</taxon>
    </lineage>
</organism>
<evidence type="ECO:0000313" key="13">
    <source>
        <dbReference type="Proteomes" id="UP000827284"/>
    </source>
</evidence>
<dbReference type="EMBL" id="BQFW01000013">
    <property type="protein sequence ID" value="GJJ77309.1"/>
    <property type="molecule type" value="Genomic_DNA"/>
</dbReference>
<dbReference type="SUPFAM" id="SSF56112">
    <property type="entry name" value="Protein kinase-like (PK-like)"/>
    <property type="match status" value="1"/>
</dbReference>
<comment type="caution">
    <text evidence="12">The sequence shown here is derived from an EMBL/GenBank/DDBJ whole genome shotgun (WGS) entry which is preliminary data.</text>
</comment>
<dbReference type="SMART" id="SM00220">
    <property type="entry name" value="S_TKc"/>
    <property type="match status" value="1"/>
</dbReference>
<dbReference type="Proteomes" id="UP000827284">
    <property type="component" value="Unassembled WGS sequence"/>
</dbReference>
<dbReference type="PROSITE" id="PS00107">
    <property type="entry name" value="PROTEIN_KINASE_ATP"/>
    <property type="match status" value="1"/>
</dbReference>
<dbReference type="PROSITE" id="PS50011">
    <property type="entry name" value="PROTEIN_KINASE_DOM"/>
    <property type="match status" value="1"/>
</dbReference>
<reference evidence="12" key="1">
    <citation type="submission" date="2021-11" db="EMBL/GenBank/DDBJ databases">
        <authorList>
            <person name="Herlambang A."/>
            <person name="Guo Y."/>
            <person name="Takashima Y."/>
            <person name="Nishizawa T."/>
        </authorList>
    </citation>
    <scope>NUCLEOTIDE SEQUENCE</scope>
    <source>
        <strain evidence="12">E1425</strain>
    </source>
</reference>
<dbReference type="FunFam" id="3.30.200.20:FF:000040">
    <property type="entry name" value="Dual specificity mitogen-activated protein kinase kinase"/>
    <property type="match status" value="1"/>
</dbReference>